<reference evidence="2 3" key="1">
    <citation type="submission" date="2022-05" db="EMBL/GenBank/DDBJ databases">
        <title>A multi-omics perspective on studying reproductive biology in Daphnia sinensis.</title>
        <authorList>
            <person name="Jia J."/>
        </authorList>
    </citation>
    <scope>NUCLEOTIDE SEQUENCE [LARGE SCALE GENOMIC DNA]</scope>
    <source>
        <strain evidence="2 3">WSL</strain>
    </source>
</reference>
<organism evidence="2 3">
    <name type="scientific">Daphnia sinensis</name>
    <dbReference type="NCBI Taxonomy" id="1820382"/>
    <lineage>
        <taxon>Eukaryota</taxon>
        <taxon>Metazoa</taxon>
        <taxon>Ecdysozoa</taxon>
        <taxon>Arthropoda</taxon>
        <taxon>Crustacea</taxon>
        <taxon>Branchiopoda</taxon>
        <taxon>Diplostraca</taxon>
        <taxon>Cladocera</taxon>
        <taxon>Anomopoda</taxon>
        <taxon>Daphniidae</taxon>
        <taxon>Daphnia</taxon>
        <taxon>Daphnia similis group</taxon>
    </lineage>
</organism>
<keyword evidence="1" id="KW-0472">Membrane</keyword>
<dbReference type="Proteomes" id="UP000820818">
    <property type="component" value="Linkage Group LG1"/>
</dbReference>
<dbReference type="AlphaFoldDB" id="A0AAD5PY99"/>
<accession>A0AAD5PY99</accession>
<evidence type="ECO:0000313" key="2">
    <source>
        <dbReference type="EMBL" id="KAI9564511.1"/>
    </source>
</evidence>
<feature type="transmembrane region" description="Helical" evidence="1">
    <location>
        <begin position="51"/>
        <end position="71"/>
    </location>
</feature>
<feature type="transmembrane region" description="Helical" evidence="1">
    <location>
        <begin position="20"/>
        <end position="39"/>
    </location>
</feature>
<evidence type="ECO:0000313" key="3">
    <source>
        <dbReference type="Proteomes" id="UP000820818"/>
    </source>
</evidence>
<name>A0AAD5PY99_9CRUS</name>
<comment type="caution">
    <text evidence="2">The sequence shown here is derived from an EMBL/GenBank/DDBJ whole genome shotgun (WGS) entry which is preliminary data.</text>
</comment>
<keyword evidence="1" id="KW-1133">Transmembrane helix</keyword>
<keyword evidence="3" id="KW-1185">Reference proteome</keyword>
<proteinExistence type="predicted"/>
<gene>
    <name evidence="2" type="ORF">GHT06_008250</name>
</gene>
<dbReference type="EMBL" id="WJBH02000001">
    <property type="protein sequence ID" value="KAI9564511.1"/>
    <property type="molecule type" value="Genomic_DNA"/>
</dbReference>
<sequence length="72" mass="8590">MRRRELVPVPVCGCAMFNDFLLVMLYTMISFFRFLFFLITTGACFFYRSPAIFPDFYTFIFSISLFSCPFFE</sequence>
<protein>
    <submittedName>
        <fullName evidence="2">Uncharacterized protein</fullName>
    </submittedName>
</protein>
<evidence type="ECO:0000256" key="1">
    <source>
        <dbReference type="SAM" id="Phobius"/>
    </source>
</evidence>
<keyword evidence="1" id="KW-0812">Transmembrane</keyword>